<reference evidence="3 4" key="1">
    <citation type="submission" date="2019-12" db="EMBL/GenBank/DDBJ databases">
        <title>Genomic-based taxomic classification of the family Erythrobacteraceae.</title>
        <authorList>
            <person name="Xu L."/>
        </authorList>
    </citation>
    <scope>NUCLEOTIDE SEQUENCE [LARGE SCALE GENOMIC DNA]</scope>
    <source>
        <strain evidence="3 4">100921-2</strain>
    </source>
</reference>
<dbReference type="RefSeq" id="WP_160611992.1">
    <property type="nucleotide sequence ID" value="NZ_WTZA01000002.1"/>
</dbReference>
<name>A0A6I4TI64_9SPHN</name>
<feature type="signal peptide" evidence="2">
    <location>
        <begin position="1"/>
        <end position="29"/>
    </location>
</feature>
<evidence type="ECO:0000256" key="1">
    <source>
        <dbReference type="SAM" id="MobiDB-lite"/>
    </source>
</evidence>
<organism evidence="3 4">
    <name type="scientific">Tsuneonella aeria</name>
    <dbReference type="NCBI Taxonomy" id="1837929"/>
    <lineage>
        <taxon>Bacteria</taxon>
        <taxon>Pseudomonadati</taxon>
        <taxon>Pseudomonadota</taxon>
        <taxon>Alphaproteobacteria</taxon>
        <taxon>Sphingomonadales</taxon>
        <taxon>Erythrobacteraceae</taxon>
        <taxon>Tsuneonella</taxon>
    </lineage>
</organism>
<accession>A0A6I4TI64</accession>
<evidence type="ECO:0000313" key="3">
    <source>
        <dbReference type="EMBL" id="MXO76188.1"/>
    </source>
</evidence>
<evidence type="ECO:0000313" key="4">
    <source>
        <dbReference type="Proteomes" id="UP000439522"/>
    </source>
</evidence>
<comment type="caution">
    <text evidence="3">The sequence shown here is derived from an EMBL/GenBank/DDBJ whole genome shotgun (WGS) entry which is preliminary data.</text>
</comment>
<dbReference type="Proteomes" id="UP000439522">
    <property type="component" value="Unassembled WGS sequence"/>
</dbReference>
<dbReference type="OrthoDB" id="9884831at2"/>
<keyword evidence="2" id="KW-0732">Signal</keyword>
<gene>
    <name evidence="3" type="ORF">GRI40_13295</name>
</gene>
<evidence type="ECO:0008006" key="5">
    <source>
        <dbReference type="Google" id="ProtNLM"/>
    </source>
</evidence>
<feature type="region of interest" description="Disordered" evidence="1">
    <location>
        <begin position="45"/>
        <end position="73"/>
    </location>
</feature>
<keyword evidence="4" id="KW-1185">Reference proteome</keyword>
<proteinExistence type="predicted"/>
<sequence>MFFSRAWNAIVRATAALLLAMAFVTPALAEIGCVEESIVHIQDGYGSGVGEQAASDPAEPDDESSTGQPDHCAFNHGHCSGLLTASARSEQSLSDSDRYLRLAVRPLTANALDAPERPPSA</sequence>
<dbReference type="AlphaFoldDB" id="A0A6I4TI64"/>
<protein>
    <recommendedName>
        <fullName evidence="5">DUF2946 domain-containing protein</fullName>
    </recommendedName>
</protein>
<dbReference type="EMBL" id="WTZA01000002">
    <property type="protein sequence ID" value="MXO76188.1"/>
    <property type="molecule type" value="Genomic_DNA"/>
</dbReference>
<evidence type="ECO:0000256" key="2">
    <source>
        <dbReference type="SAM" id="SignalP"/>
    </source>
</evidence>
<feature type="chain" id="PRO_5026166307" description="DUF2946 domain-containing protein" evidence="2">
    <location>
        <begin position="30"/>
        <end position="121"/>
    </location>
</feature>